<keyword evidence="7" id="KW-0472">Membrane</keyword>
<keyword evidence="4" id="KW-0808">Transferase</keyword>
<dbReference type="SUPFAM" id="SSF64484">
    <property type="entry name" value="beta and beta-prime subunits of DNA dependent RNA-polymerase"/>
    <property type="match status" value="1"/>
</dbReference>
<keyword evidence="5" id="KW-0548">Nucleotidyltransferase</keyword>
<organism evidence="9 10">
    <name type="scientific">Tagetes erecta</name>
    <name type="common">African marigold</name>
    <dbReference type="NCBI Taxonomy" id="13708"/>
    <lineage>
        <taxon>Eukaryota</taxon>
        <taxon>Viridiplantae</taxon>
        <taxon>Streptophyta</taxon>
        <taxon>Embryophyta</taxon>
        <taxon>Tracheophyta</taxon>
        <taxon>Spermatophyta</taxon>
        <taxon>Magnoliopsida</taxon>
        <taxon>eudicotyledons</taxon>
        <taxon>Gunneridae</taxon>
        <taxon>Pentapetalae</taxon>
        <taxon>asterids</taxon>
        <taxon>campanulids</taxon>
        <taxon>Asterales</taxon>
        <taxon>Asteraceae</taxon>
        <taxon>Asteroideae</taxon>
        <taxon>Heliantheae alliance</taxon>
        <taxon>Tageteae</taxon>
        <taxon>Tagetes</taxon>
    </lineage>
</organism>
<keyword evidence="10" id="KW-1185">Reference proteome</keyword>
<feature type="domain" description="RNA polymerase Rpb2" evidence="8">
    <location>
        <begin position="13"/>
        <end position="74"/>
    </location>
</feature>
<evidence type="ECO:0000313" key="10">
    <source>
        <dbReference type="Proteomes" id="UP001229421"/>
    </source>
</evidence>
<dbReference type="InterPro" id="IPR015712">
    <property type="entry name" value="DNA-dir_RNA_pol_su2"/>
</dbReference>
<keyword evidence="7" id="KW-0812">Transmembrane</keyword>
<evidence type="ECO:0000313" key="9">
    <source>
        <dbReference type="EMBL" id="KAK1409556.1"/>
    </source>
</evidence>
<dbReference type="GO" id="GO:0003677">
    <property type="term" value="F:DNA binding"/>
    <property type="evidence" value="ECO:0007669"/>
    <property type="project" value="InterPro"/>
</dbReference>
<keyword evidence="7" id="KW-1133">Transmembrane helix</keyword>
<dbReference type="EMBL" id="JAUHHV010000010">
    <property type="protein sequence ID" value="KAK1409556.1"/>
    <property type="molecule type" value="Genomic_DNA"/>
</dbReference>
<evidence type="ECO:0000256" key="7">
    <source>
        <dbReference type="SAM" id="Phobius"/>
    </source>
</evidence>
<dbReference type="Gene3D" id="3.90.1070.20">
    <property type="match status" value="1"/>
</dbReference>
<dbReference type="InterPro" id="IPR007646">
    <property type="entry name" value="RNA_pol_Rpb2_4"/>
</dbReference>
<comment type="similarity">
    <text evidence="1">Belongs to the RNA polymerase beta chain family.</text>
</comment>
<evidence type="ECO:0000256" key="5">
    <source>
        <dbReference type="ARBA" id="ARBA00022695"/>
    </source>
</evidence>
<dbReference type="Pfam" id="PF04566">
    <property type="entry name" value="RNA_pol_Rpb2_4"/>
    <property type="match status" value="1"/>
</dbReference>
<accession>A0AAD8JVM7</accession>
<evidence type="ECO:0000256" key="2">
    <source>
        <dbReference type="ARBA" id="ARBA00012418"/>
    </source>
</evidence>
<evidence type="ECO:0000256" key="6">
    <source>
        <dbReference type="ARBA" id="ARBA00023163"/>
    </source>
</evidence>
<dbReference type="GO" id="GO:0003899">
    <property type="term" value="F:DNA-directed RNA polymerase activity"/>
    <property type="evidence" value="ECO:0007669"/>
    <property type="project" value="UniProtKB-EC"/>
</dbReference>
<dbReference type="PANTHER" id="PTHR20856">
    <property type="entry name" value="DNA-DIRECTED RNA POLYMERASE I SUBUNIT 2"/>
    <property type="match status" value="1"/>
</dbReference>
<evidence type="ECO:0000256" key="4">
    <source>
        <dbReference type="ARBA" id="ARBA00022679"/>
    </source>
</evidence>
<dbReference type="Proteomes" id="UP001229421">
    <property type="component" value="Unassembled WGS sequence"/>
</dbReference>
<sequence>MTISISLGEKHKVFVNGVWVGVCVNAALLVDDFRSKRRKKEVHHQVEINLDYKNREVRIFSDAGRIMRPLLVVESLKNIYLN</sequence>
<keyword evidence="6" id="KW-0804">Transcription</keyword>
<evidence type="ECO:0000256" key="3">
    <source>
        <dbReference type="ARBA" id="ARBA00022478"/>
    </source>
</evidence>
<evidence type="ECO:0000256" key="1">
    <source>
        <dbReference type="ARBA" id="ARBA00006835"/>
    </source>
</evidence>
<evidence type="ECO:0000259" key="8">
    <source>
        <dbReference type="Pfam" id="PF04566"/>
    </source>
</evidence>
<protein>
    <recommendedName>
        <fullName evidence="2">DNA-directed RNA polymerase</fullName>
        <ecNumber evidence="2">2.7.7.6</ecNumber>
    </recommendedName>
</protein>
<comment type="caution">
    <text evidence="9">The sequence shown here is derived from an EMBL/GenBank/DDBJ whole genome shotgun (WGS) entry which is preliminary data.</text>
</comment>
<dbReference type="GO" id="GO:0000428">
    <property type="term" value="C:DNA-directed RNA polymerase complex"/>
    <property type="evidence" value="ECO:0007669"/>
    <property type="project" value="UniProtKB-KW"/>
</dbReference>
<dbReference type="GO" id="GO:0006351">
    <property type="term" value="P:DNA-templated transcription"/>
    <property type="evidence" value="ECO:0007669"/>
    <property type="project" value="InterPro"/>
</dbReference>
<proteinExistence type="inferred from homology"/>
<dbReference type="GO" id="GO:0032549">
    <property type="term" value="F:ribonucleoside binding"/>
    <property type="evidence" value="ECO:0007669"/>
    <property type="project" value="InterPro"/>
</dbReference>
<keyword evidence="3" id="KW-0240">DNA-directed RNA polymerase</keyword>
<dbReference type="AlphaFoldDB" id="A0AAD8JVM7"/>
<reference evidence="9" key="1">
    <citation type="journal article" date="2023" name="bioRxiv">
        <title>Improved chromosome-level genome assembly for marigold (Tagetes erecta).</title>
        <authorList>
            <person name="Jiang F."/>
            <person name="Yuan L."/>
            <person name="Wang S."/>
            <person name="Wang H."/>
            <person name="Xu D."/>
            <person name="Wang A."/>
            <person name="Fan W."/>
        </authorList>
    </citation>
    <scope>NUCLEOTIDE SEQUENCE</scope>
    <source>
        <strain evidence="9">WSJ</strain>
        <tissue evidence="9">Leaf</tissue>
    </source>
</reference>
<name>A0AAD8JVM7_TARER</name>
<feature type="transmembrane region" description="Helical" evidence="7">
    <location>
        <begin position="13"/>
        <end position="30"/>
    </location>
</feature>
<dbReference type="EC" id="2.7.7.6" evidence="2"/>
<gene>
    <name evidence="9" type="ORF">QVD17_36082</name>
</gene>